<keyword evidence="3" id="KW-1185">Reference proteome</keyword>
<organism evidence="2 3">
    <name type="scientific">Helobdella robusta</name>
    <name type="common">Californian leech</name>
    <dbReference type="NCBI Taxonomy" id="6412"/>
    <lineage>
        <taxon>Eukaryota</taxon>
        <taxon>Metazoa</taxon>
        <taxon>Spiralia</taxon>
        <taxon>Lophotrochozoa</taxon>
        <taxon>Annelida</taxon>
        <taxon>Clitellata</taxon>
        <taxon>Hirudinea</taxon>
        <taxon>Rhynchobdellida</taxon>
        <taxon>Glossiphoniidae</taxon>
        <taxon>Helobdella</taxon>
    </lineage>
</organism>
<dbReference type="HOGENOM" id="CLU_1808300_0_0_1"/>
<dbReference type="KEGG" id="hro:HELRODRAFT_178235"/>
<dbReference type="GeneID" id="20206692"/>
<proteinExistence type="predicted"/>
<name>T1FCZ3_HELRO</name>
<accession>T1FCZ3</accession>
<gene>
    <name evidence="2" type="primary">20206692</name>
    <name evidence="1" type="ORF">HELRODRAFT_178235</name>
</gene>
<protein>
    <submittedName>
        <fullName evidence="1 2">Uncharacterized protein</fullName>
    </submittedName>
</protein>
<reference evidence="1 3" key="2">
    <citation type="journal article" date="2013" name="Nature">
        <title>Insights into bilaterian evolution from three spiralian genomes.</title>
        <authorList>
            <person name="Simakov O."/>
            <person name="Marletaz F."/>
            <person name="Cho S.J."/>
            <person name="Edsinger-Gonzales E."/>
            <person name="Havlak P."/>
            <person name="Hellsten U."/>
            <person name="Kuo D.H."/>
            <person name="Larsson T."/>
            <person name="Lv J."/>
            <person name="Arendt D."/>
            <person name="Savage R."/>
            <person name="Osoegawa K."/>
            <person name="de Jong P."/>
            <person name="Grimwood J."/>
            <person name="Chapman J.A."/>
            <person name="Shapiro H."/>
            <person name="Aerts A."/>
            <person name="Otillar R.P."/>
            <person name="Terry A.Y."/>
            <person name="Boore J.L."/>
            <person name="Grigoriev I.V."/>
            <person name="Lindberg D.R."/>
            <person name="Seaver E.C."/>
            <person name="Weisblat D.A."/>
            <person name="Putnam N.H."/>
            <person name="Rokhsar D.S."/>
        </authorList>
    </citation>
    <scope>NUCLEOTIDE SEQUENCE</scope>
</reference>
<evidence type="ECO:0000313" key="1">
    <source>
        <dbReference type="EMBL" id="ESN97438.1"/>
    </source>
</evidence>
<dbReference type="EMBL" id="AMQM01006339">
    <property type="status" value="NOT_ANNOTATED_CDS"/>
    <property type="molecule type" value="Genomic_DNA"/>
</dbReference>
<reference evidence="2" key="3">
    <citation type="submission" date="2015-06" db="UniProtKB">
        <authorList>
            <consortium name="EnsemblMetazoa"/>
        </authorList>
    </citation>
    <scope>IDENTIFICATION</scope>
</reference>
<dbReference type="InParanoid" id="T1FCZ3"/>
<evidence type="ECO:0000313" key="3">
    <source>
        <dbReference type="Proteomes" id="UP000015101"/>
    </source>
</evidence>
<dbReference type="EnsemblMetazoa" id="HelroT178235">
    <property type="protein sequence ID" value="HelroP178235"/>
    <property type="gene ID" value="HelroG178235"/>
</dbReference>
<sequence>MDAYVKHFPQNNRFLVSRVVSGSIPMEVLLKYPRRDARVLPQQHIQNGPYTVTNAFENASITTFTGTYSPGMKLEIQMCTTFPGSQWFSKLPAKERARKNFLKQFCGIFGFTLYFCISRFSRMHNNNGNSFISIKVNLMNGRK</sequence>
<evidence type="ECO:0000313" key="2">
    <source>
        <dbReference type="EnsemblMetazoa" id="HelroP178235"/>
    </source>
</evidence>
<reference evidence="3" key="1">
    <citation type="submission" date="2012-12" db="EMBL/GenBank/DDBJ databases">
        <authorList>
            <person name="Hellsten U."/>
            <person name="Grimwood J."/>
            <person name="Chapman J.A."/>
            <person name="Shapiro H."/>
            <person name="Aerts A."/>
            <person name="Otillar R.P."/>
            <person name="Terry A.Y."/>
            <person name="Boore J.L."/>
            <person name="Simakov O."/>
            <person name="Marletaz F."/>
            <person name="Cho S.-J."/>
            <person name="Edsinger-Gonzales E."/>
            <person name="Havlak P."/>
            <person name="Kuo D.-H."/>
            <person name="Larsson T."/>
            <person name="Lv J."/>
            <person name="Arendt D."/>
            <person name="Savage R."/>
            <person name="Osoegawa K."/>
            <person name="de Jong P."/>
            <person name="Lindberg D.R."/>
            <person name="Seaver E.C."/>
            <person name="Weisblat D.A."/>
            <person name="Putnam N.H."/>
            <person name="Grigoriev I.V."/>
            <person name="Rokhsar D.S."/>
        </authorList>
    </citation>
    <scope>NUCLEOTIDE SEQUENCE</scope>
</reference>
<dbReference type="EMBL" id="KB097379">
    <property type="protein sequence ID" value="ESN97438.1"/>
    <property type="molecule type" value="Genomic_DNA"/>
</dbReference>
<dbReference type="Proteomes" id="UP000015101">
    <property type="component" value="Unassembled WGS sequence"/>
</dbReference>
<dbReference type="AlphaFoldDB" id="T1FCZ3"/>
<dbReference type="RefSeq" id="XP_009024595.1">
    <property type="nucleotide sequence ID" value="XM_009026347.1"/>
</dbReference>
<dbReference type="CTD" id="20206692"/>